<dbReference type="Pfam" id="PF00990">
    <property type="entry name" value="GGDEF"/>
    <property type="match status" value="1"/>
</dbReference>
<sequence>MSASLLGIAILTVSIVSIPARGILGWFLAARVASFLFTRWSATRLEAKLDARRPLDRAEQVLFTSMAVAGATLGLLLWPAPPGAPLAAIATIHVAVMLVITLIAVTLAAFPGPRDAMLASFWIVTCTIVLAHPARFDPVFVLVSTVFVVGVRVYAANTGVHIVCAARTLVENRKLAEELAEALAHAEFLSWRDPLTGLFNRRRLFEERQARTNDAPRHLLAVDLDRFKSINDQFGHAVGDHVLIAAADAVREVLARRAETGEHQAYRLGGEEFLVIVEGVDTRIAEAMAEELRHAIAAIGGHLETQQPLSVTASIGLTQWCMDEELDDALLRSDMACYDAKRQGRNLVRCTA</sequence>
<accession>A0A7D3XRH9</accession>
<dbReference type="Proteomes" id="UP000504693">
    <property type="component" value="Chromosome"/>
</dbReference>
<dbReference type="GO" id="GO:0052621">
    <property type="term" value="F:diguanylate cyclase activity"/>
    <property type="evidence" value="ECO:0007669"/>
    <property type="project" value="UniProtKB-EC"/>
</dbReference>
<dbReference type="InterPro" id="IPR043128">
    <property type="entry name" value="Rev_trsase/Diguanyl_cyclase"/>
</dbReference>
<dbReference type="GO" id="GO:0043709">
    <property type="term" value="P:cell adhesion involved in single-species biofilm formation"/>
    <property type="evidence" value="ECO:0007669"/>
    <property type="project" value="TreeGrafter"/>
</dbReference>
<dbReference type="SUPFAM" id="SSF55073">
    <property type="entry name" value="Nucleotide cyclase"/>
    <property type="match status" value="1"/>
</dbReference>
<keyword evidence="3" id="KW-1133">Transmembrane helix</keyword>
<dbReference type="InterPro" id="IPR050469">
    <property type="entry name" value="Diguanylate_Cyclase"/>
</dbReference>
<evidence type="ECO:0000313" key="6">
    <source>
        <dbReference type="Proteomes" id="UP000504693"/>
    </source>
</evidence>
<feature type="transmembrane region" description="Helical" evidence="3">
    <location>
        <begin position="116"/>
        <end position="134"/>
    </location>
</feature>
<dbReference type="PANTHER" id="PTHR45138">
    <property type="entry name" value="REGULATORY COMPONENTS OF SENSORY TRANSDUCTION SYSTEM"/>
    <property type="match status" value="1"/>
</dbReference>
<dbReference type="SMART" id="SM00267">
    <property type="entry name" value="GGDEF"/>
    <property type="match status" value="1"/>
</dbReference>
<dbReference type="InterPro" id="IPR000160">
    <property type="entry name" value="GGDEF_dom"/>
</dbReference>
<dbReference type="RefSeq" id="WP_173214960.1">
    <property type="nucleotide sequence ID" value="NZ_CP053921.1"/>
</dbReference>
<dbReference type="InterPro" id="IPR029787">
    <property type="entry name" value="Nucleotide_cyclase"/>
</dbReference>
<protein>
    <recommendedName>
        <fullName evidence="1">diguanylate cyclase</fullName>
        <ecNumber evidence="1">2.7.7.65</ecNumber>
    </recommendedName>
</protein>
<keyword evidence="6" id="KW-1185">Reference proteome</keyword>
<dbReference type="Gene3D" id="3.30.70.270">
    <property type="match status" value="1"/>
</dbReference>
<evidence type="ECO:0000313" key="5">
    <source>
        <dbReference type="EMBL" id="QKG71894.1"/>
    </source>
</evidence>
<dbReference type="GO" id="GO:1902201">
    <property type="term" value="P:negative regulation of bacterial-type flagellum-dependent cell motility"/>
    <property type="evidence" value="ECO:0007669"/>
    <property type="project" value="TreeGrafter"/>
</dbReference>
<evidence type="ECO:0000256" key="3">
    <source>
        <dbReference type="SAM" id="Phobius"/>
    </source>
</evidence>
<dbReference type="EC" id="2.7.7.65" evidence="1"/>
<dbReference type="AlphaFoldDB" id="A0A7D3XRH9"/>
<feature type="transmembrane region" description="Helical" evidence="3">
    <location>
        <begin position="140"/>
        <end position="164"/>
    </location>
</feature>
<dbReference type="PANTHER" id="PTHR45138:SF9">
    <property type="entry name" value="DIGUANYLATE CYCLASE DGCM-RELATED"/>
    <property type="match status" value="1"/>
</dbReference>
<evidence type="ECO:0000256" key="2">
    <source>
        <dbReference type="ARBA" id="ARBA00034247"/>
    </source>
</evidence>
<evidence type="ECO:0000256" key="1">
    <source>
        <dbReference type="ARBA" id="ARBA00012528"/>
    </source>
</evidence>
<feature type="domain" description="GGDEF" evidence="4">
    <location>
        <begin position="215"/>
        <end position="352"/>
    </location>
</feature>
<reference evidence="5 6" key="1">
    <citation type="submission" date="2020-05" db="EMBL/GenBank/DDBJ databases">
        <title>Erythrobacter mangrovi sp. nov., isolated from rhizosphere soil of mangrove plant (Kandelia candel).</title>
        <authorList>
            <person name="Ye Y.H."/>
        </authorList>
    </citation>
    <scope>NUCLEOTIDE SEQUENCE [LARGE SCALE GENOMIC DNA]</scope>
    <source>
        <strain evidence="5 6">EB310</strain>
    </source>
</reference>
<comment type="catalytic activity">
    <reaction evidence="2">
        <text>2 GTP = 3',3'-c-di-GMP + 2 diphosphate</text>
        <dbReference type="Rhea" id="RHEA:24898"/>
        <dbReference type="ChEBI" id="CHEBI:33019"/>
        <dbReference type="ChEBI" id="CHEBI:37565"/>
        <dbReference type="ChEBI" id="CHEBI:58805"/>
        <dbReference type="EC" id="2.7.7.65"/>
    </reaction>
</comment>
<feature type="transmembrane region" description="Helical" evidence="3">
    <location>
        <begin position="61"/>
        <end position="80"/>
    </location>
</feature>
<feature type="transmembrane region" description="Helical" evidence="3">
    <location>
        <begin position="6"/>
        <end position="29"/>
    </location>
</feature>
<name>A0A7D3XRH9_9SPHN</name>
<feature type="transmembrane region" description="Helical" evidence="3">
    <location>
        <begin position="86"/>
        <end position="109"/>
    </location>
</feature>
<dbReference type="CDD" id="cd01949">
    <property type="entry name" value="GGDEF"/>
    <property type="match status" value="1"/>
</dbReference>
<dbReference type="KEGG" id="emv:HQR01_11285"/>
<dbReference type="NCBIfam" id="TIGR00254">
    <property type="entry name" value="GGDEF"/>
    <property type="match status" value="1"/>
</dbReference>
<organism evidence="5 6">
    <name type="scientific">Erythrobacter mangrovi</name>
    <dbReference type="NCBI Taxonomy" id="2739433"/>
    <lineage>
        <taxon>Bacteria</taxon>
        <taxon>Pseudomonadati</taxon>
        <taxon>Pseudomonadota</taxon>
        <taxon>Alphaproteobacteria</taxon>
        <taxon>Sphingomonadales</taxon>
        <taxon>Erythrobacteraceae</taxon>
        <taxon>Erythrobacter/Porphyrobacter group</taxon>
        <taxon>Erythrobacter</taxon>
    </lineage>
</organism>
<dbReference type="GO" id="GO:0005886">
    <property type="term" value="C:plasma membrane"/>
    <property type="evidence" value="ECO:0007669"/>
    <property type="project" value="TreeGrafter"/>
</dbReference>
<keyword evidence="3" id="KW-0472">Membrane</keyword>
<evidence type="ECO:0000259" key="4">
    <source>
        <dbReference type="PROSITE" id="PS50887"/>
    </source>
</evidence>
<dbReference type="EMBL" id="CP053921">
    <property type="protein sequence ID" value="QKG71894.1"/>
    <property type="molecule type" value="Genomic_DNA"/>
</dbReference>
<keyword evidence="3" id="KW-0812">Transmembrane</keyword>
<dbReference type="PROSITE" id="PS50887">
    <property type="entry name" value="GGDEF"/>
    <property type="match status" value="1"/>
</dbReference>
<gene>
    <name evidence="5" type="ORF">HQR01_11285</name>
</gene>
<proteinExistence type="predicted"/>